<dbReference type="AlphaFoldDB" id="A0A1W1HED7"/>
<dbReference type="InterPro" id="IPR051198">
    <property type="entry name" value="BchE-like"/>
</dbReference>
<keyword evidence="2" id="KW-0949">S-adenosyl-L-methionine</keyword>
<dbReference type="InterPro" id="IPR006158">
    <property type="entry name" value="Cobalamin-bd"/>
</dbReference>
<dbReference type="EMBL" id="FWEV01000157">
    <property type="protein sequence ID" value="SLM30742.1"/>
    <property type="molecule type" value="Genomic_DNA"/>
</dbReference>
<dbReference type="OrthoDB" id="9762608at2"/>
<gene>
    <name evidence="8" type="ORF">MTBBW1_240004</name>
</gene>
<dbReference type="SFLD" id="SFLDS00029">
    <property type="entry name" value="Radical_SAM"/>
    <property type="match status" value="1"/>
</dbReference>
<feature type="domain" description="Radical SAM core" evidence="7">
    <location>
        <begin position="248"/>
        <end position="470"/>
    </location>
</feature>
<sequence>MRAAFVFPPKAGATYIPLGIASLAPYIESHVPDAEVHLIDLNIALWLRLASSEPEGSDLIAFTRGKTGQFLDPVQTSYYKKVWDRLRRKMTLLGEQANLYLATGEASGEFLSILDTQIEQILGFEPGLIGISVLFPEQLPFAAALARAVKNTLGVKGIDGVRIVLGGAMMSAMPATELLEAIPEIDAVVCGEGEEAAAALCLNRPHGAIPGLIYREGNTVRSNIKAQTLSLKQIPAPDFSKLPLYAYFNPVPVLPVLFSRGCAWRRCRFCAHNFSFSGYRKKDIRDFVAEMADYTRRLGVHHFYFADEYILPKDMDGICQEIMAQGLFVNFHILGKPTADCTKARLALWSAAGCRWIGWGVETGSQRLLDLINKGTCVGDMDTVIHNSASVGISNLGLMIFGLPTSTEADLELTMDFLSRTYNSFGGLTASAFVLFEKTYFARNADRFAMHIDEAMPLIYSNKKVVKSYRLKFREIAWDGSLRTPRGAIEVARWQQFRKWLGDTPFLELLPTEHYLIHVSSPEFHMKEPAQDVAEAESI</sequence>
<dbReference type="PROSITE" id="PS51918">
    <property type="entry name" value="RADICAL_SAM"/>
    <property type="match status" value="1"/>
</dbReference>
<reference evidence="8 9" key="1">
    <citation type="submission" date="2017-03" db="EMBL/GenBank/DDBJ databases">
        <authorList>
            <person name="Afonso C.L."/>
            <person name="Miller P.J."/>
            <person name="Scott M.A."/>
            <person name="Spackman E."/>
            <person name="Goraichik I."/>
            <person name="Dimitrov K.M."/>
            <person name="Suarez D.L."/>
            <person name="Swayne D.E."/>
        </authorList>
    </citation>
    <scope>NUCLEOTIDE SEQUENCE [LARGE SCALE GENOMIC DNA]</scope>
    <source>
        <strain evidence="8">PRJEB14757</strain>
    </source>
</reference>
<dbReference type="GO" id="GO:0046872">
    <property type="term" value="F:metal ion binding"/>
    <property type="evidence" value="ECO:0007669"/>
    <property type="project" value="UniProtKB-KW"/>
</dbReference>
<protein>
    <submittedName>
        <fullName evidence="8">Putative Radical SAM domain protein</fullName>
    </submittedName>
</protein>
<evidence type="ECO:0000313" key="8">
    <source>
        <dbReference type="EMBL" id="SLM30742.1"/>
    </source>
</evidence>
<dbReference type="Proteomes" id="UP000191931">
    <property type="component" value="Unassembled WGS sequence"/>
</dbReference>
<evidence type="ECO:0000259" key="7">
    <source>
        <dbReference type="PROSITE" id="PS51918"/>
    </source>
</evidence>
<proteinExistence type="predicted"/>
<dbReference type="InterPro" id="IPR023404">
    <property type="entry name" value="rSAM_horseshoe"/>
</dbReference>
<dbReference type="InterPro" id="IPR007197">
    <property type="entry name" value="rSAM"/>
</dbReference>
<dbReference type="Gene3D" id="3.40.50.280">
    <property type="entry name" value="Cobalamin-binding domain"/>
    <property type="match status" value="1"/>
</dbReference>
<evidence type="ECO:0000256" key="1">
    <source>
        <dbReference type="ARBA" id="ARBA00001966"/>
    </source>
</evidence>
<evidence type="ECO:0000256" key="3">
    <source>
        <dbReference type="ARBA" id="ARBA00022723"/>
    </source>
</evidence>
<keyword evidence="9" id="KW-1185">Reference proteome</keyword>
<dbReference type="RefSeq" id="WP_080799424.1">
    <property type="nucleotide sequence ID" value="NZ_LT828540.1"/>
</dbReference>
<dbReference type="SUPFAM" id="SSF102114">
    <property type="entry name" value="Radical SAM enzymes"/>
    <property type="match status" value="1"/>
</dbReference>
<dbReference type="InterPro" id="IPR058240">
    <property type="entry name" value="rSAM_sf"/>
</dbReference>
<evidence type="ECO:0000259" key="6">
    <source>
        <dbReference type="PROSITE" id="PS51332"/>
    </source>
</evidence>
<keyword evidence="5" id="KW-0411">Iron-sulfur</keyword>
<accession>A0A1W1HED7</accession>
<dbReference type="STRING" id="1246637.MTBBW1_240004"/>
<feature type="domain" description="B12-binding" evidence="6">
    <location>
        <begin position="118"/>
        <end position="211"/>
    </location>
</feature>
<evidence type="ECO:0000256" key="4">
    <source>
        <dbReference type="ARBA" id="ARBA00023004"/>
    </source>
</evidence>
<organism evidence="8 9">
    <name type="scientific">Desulfamplus magnetovallimortis</name>
    <dbReference type="NCBI Taxonomy" id="1246637"/>
    <lineage>
        <taxon>Bacteria</taxon>
        <taxon>Pseudomonadati</taxon>
        <taxon>Thermodesulfobacteriota</taxon>
        <taxon>Desulfobacteria</taxon>
        <taxon>Desulfobacterales</taxon>
        <taxon>Desulfobacteraceae</taxon>
        <taxon>Desulfamplus</taxon>
    </lineage>
</organism>
<dbReference type="Gene3D" id="3.80.30.20">
    <property type="entry name" value="tm_1862 like domain"/>
    <property type="match status" value="1"/>
</dbReference>
<dbReference type="SMART" id="SM00729">
    <property type="entry name" value="Elp3"/>
    <property type="match status" value="1"/>
</dbReference>
<dbReference type="GO" id="GO:0051536">
    <property type="term" value="F:iron-sulfur cluster binding"/>
    <property type="evidence" value="ECO:0007669"/>
    <property type="project" value="UniProtKB-KW"/>
</dbReference>
<dbReference type="GO" id="GO:0031419">
    <property type="term" value="F:cobalamin binding"/>
    <property type="evidence" value="ECO:0007669"/>
    <property type="project" value="InterPro"/>
</dbReference>
<comment type="cofactor">
    <cofactor evidence="1">
        <name>[4Fe-4S] cluster</name>
        <dbReference type="ChEBI" id="CHEBI:49883"/>
    </cofactor>
</comment>
<dbReference type="SFLD" id="SFLDG01082">
    <property type="entry name" value="B12-binding_domain_containing"/>
    <property type="match status" value="1"/>
</dbReference>
<dbReference type="Pfam" id="PF02310">
    <property type="entry name" value="B12-binding"/>
    <property type="match status" value="1"/>
</dbReference>
<name>A0A1W1HED7_9BACT</name>
<dbReference type="PROSITE" id="PS51332">
    <property type="entry name" value="B12_BINDING"/>
    <property type="match status" value="1"/>
</dbReference>
<keyword evidence="4" id="KW-0408">Iron</keyword>
<evidence type="ECO:0000313" key="9">
    <source>
        <dbReference type="Proteomes" id="UP000191931"/>
    </source>
</evidence>
<dbReference type="PANTHER" id="PTHR43409">
    <property type="entry name" value="ANAEROBIC MAGNESIUM-PROTOPORPHYRIN IX MONOMETHYL ESTER CYCLASE-RELATED"/>
    <property type="match status" value="1"/>
</dbReference>
<dbReference type="Pfam" id="PF04055">
    <property type="entry name" value="Radical_SAM"/>
    <property type="match status" value="1"/>
</dbReference>
<evidence type="ECO:0000256" key="5">
    <source>
        <dbReference type="ARBA" id="ARBA00023014"/>
    </source>
</evidence>
<evidence type="ECO:0000256" key="2">
    <source>
        <dbReference type="ARBA" id="ARBA00022691"/>
    </source>
</evidence>
<dbReference type="GO" id="GO:0003824">
    <property type="term" value="F:catalytic activity"/>
    <property type="evidence" value="ECO:0007669"/>
    <property type="project" value="InterPro"/>
</dbReference>
<keyword evidence="3" id="KW-0479">Metal-binding</keyword>
<dbReference type="InterPro" id="IPR006638">
    <property type="entry name" value="Elp3/MiaA/NifB-like_rSAM"/>
</dbReference>